<evidence type="ECO:0000313" key="2">
    <source>
        <dbReference type="EMBL" id="CAB4150062.1"/>
    </source>
</evidence>
<feature type="transmembrane region" description="Helical" evidence="1">
    <location>
        <begin position="12"/>
        <end position="35"/>
    </location>
</feature>
<protein>
    <submittedName>
        <fullName evidence="2">Uncharacterized protein</fullName>
    </submittedName>
</protein>
<keyword evidence="1" id="KW-1133">Transmembrane helix</keyword>
<reference evidence="2" key="1">
    <citation type="submission" date="2020-04" db="EMBL/GenBank/DDBJ databases">
        <authorList>
            <person name="Chiriac C."/>
            <person name="Salcher M."/>
            <person name="Ghai R."/>
            <person name="Kavagutti S V."/>
        </authorList>
    </citation>
    <scope>NUCLEOTIDE SEQUENCE</scope>
</reference>
<proteinExistence type="predicted"/>
<dbReference type="EMBL" id="LR796527">
    <property type="protein sequence ID" value="CAB4150062.1"/>
    <property type="molecule type" value="Genomic_DNA"/>
</dbReference>
<sequence>MNILGEKILDGPVTIGLVAICFAVCVVVIGVLTYFTQRFQTKADAVKAELDIKTAHEKSEADMKAWIRKVEADVSKMQTSLERIGENVSYIRGRLDPSTQTKI</sequence>
<keyword evidence="1" id="KW-0812">Transmembrane</keyword>
<accession>A0A6J5MUL1</accession>
<gene>
    <name evidence="2" type="ORF">UFOVP558_69</name>
</gene>
<organism evidence="2">
    <name type="scientific">uncultured Caudovirales phage</name>
    <dbReference type="NCBI Taxonomy" id="2100421"/>
    <lineage>
        <taxon>Viruses</taxon>
        <taxon>Duplodnaviria</taxon>
        <taxon>Heunggongvirae</taxon>
        <taxon>Uroviricota</taxon>
        <taxon>Caudoviricetes</taxon>
        <taxon>Peduoviridae</taxon>
        <taxon>Maltschvirus</taxon>
        <taxon>Maltschvirus maltsch</taxon>
    </lineage>
</organism>
<name>A0A6J5MUL1_9CAUD</name>
<keyword evidence="1" id="KW-0472">Membrane</keyword>
<evidence type="ECO:0000256" key="1">
    <source>
        <dbReference type="SAM" id="Phobius"/>
    </source>
</evidence>